<feature type="compositionally biased region" description="Low complexity" evidence="8">
    <location>
        <begin position="17"/>
        <end position="32"/>
    </location>
</feature>
<dbReference type="GO" id="GO:0016020">
    <property type="term" value="C:membrane"/>
    <property type="evidence" value="ECO:0007669"/>
    <property type="project" value="UniProtKB-SubCell"/>
</dbReference>
<keyword evidence="3 6" id="KW-0812">Transmembrane</keyword>
<dbReference type="Gene3D" id="1.50.40.10">
    <property type="entry name" value="Mitochondrial carrier domain"/>
    <property type="match status" value="1"/>
</dbReference>
<reference evidence="9" key="1">
    <citation type="submission" date="2013-12" db="EMBL/GenBank/DDBJ databases">
        <title>The Genome Sequence of Aphanomyces astaci APO3.</title>
        <authorList>
            <consortium name="The Broad Institute Genomics Platform"/>
            <person name="Russ C."/>
            <person name="Tyler B."/>
            <person name="van West P."/>
            <person name="Dieguez-Uribeondo J."/>
            <person name="Young S.K."/>
            <person name="Zeng Q."/>
            <person name="Gargeya S."/>
            <person name="Fitzgerald M."/>
            <person name="Abouelleil A."/>
            <person name="Alvarado L."/>
            <person name="Chapman S.B."/>
            <person name="Gainer-Dewar J."/>
            <person name="Goldberg J."/>
            <person name="Griggs A."/>
            <person name="Gujja S."/>
            <person name="Hansen M."/>
            <person name="Howarth C."/>
            <person name="Imamovic A."/>
            <person name="Ireland A."/>
            <person name="Larimer J."/>
            <person name="McCowan C."/>
            <person name="Murphy C."/>
            <person name="Pearson M."/>
            <person name="Poon T.W."/>
            <person name="Priest M."/>
            <person name="Roberts A."/>
            <person name="Saif S."/>
            <person name="Shea T."/>
            <person name="Sykes S."/>
            <person name="Wortman J."/>
            <person name="Nusbaum C."/>
            <person name="Birren B."/>
        </authorList>
    </citation>
    <scope>NUCLEOTIDE SEQUENCE [LARGE SCALE GENOMIC DNA]</scope>
    <source>
        <strain evidence="9">APO3</strain>
    </source>
</reference>
<keyword evidence="4" id="KW-0677">Repeat</keyword>
<dbReference type="PROSITE" id="PS50920">
    <property type="entry name" value="SOLCAR"/>
    <property type="match status" value="3"/>
</dbReference>
<dbReference type="AlphaFoldDB" id="W4HBF1"/>
<gene>
    <name evidence="9" type="ORF">H257_00134</name>
</gene>
<evidence type="ECO:0000256" key="4">
    <source>
        <dbReference type="ARBA" id="ARBA00022737"/>
    </source>
</evidence>
<comment type="subcellular location">
    <subcellularLocation>
        <location evidence="1">Membrane</location>
        <topology evidence="1">Multi-pass membrane protein</topology>
    </subcellularLocation>
</comment>
<feature type="repeat" description="Solcar" evidence="6">
    <location>
        <begin position="259"/>
        <end position="347"/>
    </location>
</feature>
<dbReference type="VEuPathDB" id="FungiDB:H257_00134"/>
<dbReference type="STRING" id="112090.W4HBF1"/>
<dbReference type="SUPFAM" id="SSF103506">
    <property type="entry name" value="Mitochondrial carrier"/>
    <property type="match status" value="1"/>
</dbReference>
<keyword evidence="5 6" id="KW-0472">Membrane</keyword>
<evidence type="ECO:0000313" key="9">
    <source>
        <dbReference type="EMBL" id="ETV88574.1"/>
    </source>
</evidence>
<proteinExistence type="inferred from homology"/>
<dbReference type="GeneID" id="20802130"/>
<evidence type="ECO:0000256" key="7">
    <source>
        <dbReference type="RuleBase" id="RU000488"/>
    </source>
</evidence>
<evidence type="ECO:0000256" key="6">
    <source>
        <dbReference type="PROSITE-ProRule" id="PRU00282"/>
    </source>
</evidence>
<feature type="region of interest" description="Disordered" evidence="8">
    <location>
        <begin position="1"/>
        <end position="32"/>
    </location>
</feature>
<keyword evidence="2 7" id="KW-0813">Transport</keyword>
<organism evidence="9">
    <name type="scientific">Aphanomyces astaci</name>
    <name type="common">Crayfish plague agent</name>
    <dbReference type="NCBI Taxonomy" id="112090"/>
    <lineage>
        <taxon>Eukaryota</taxon>
        <taxon>Sar</taxon>
        <taxon>Stramenopiles</taxon>
        <taxon>Oomycota</taxon>
        <taxon>Saprolegniomycetes</taxon>
        <taxon>Saprolegniales</taxon>
        <taxon>Verrucalvaceae</taxon>
        <taxon>Aphanomyces</taxon>
    </lineage>
</organism>
<dbReference type="InterPro" id="IPR002067">
    <property type="entry name" value="MCP"/>
</dbReference>
<name>W4HBF1_APHAT</name>
<dbReference type="OrthoDB" id="270584at2759"/>
<evidence type="ECO:0000256" key="3">
    <source>
        <dbReference type="ARBA" id="ARBA00022692"/>
    </source>
</evidence>
<dbReference type="PANTHER" id="PTHR24089">
    <property type="entry name" value="SOLUTE CARRIER FAMILY 25"/>
    <property type="match status" value="1"/>
</dbReference>
<evidence type="ECO:0000256" key="5">
    <source>
        <dbReference type="ARBA" id="ARBA00023136"/>
    </source>
</evidence>
<evidence type="ECO:0000256" key="1">
    <source>
        <dbReference type="ARBA" id="ARBA00004141"/>
    </source>
</evidence>
<dbReference type="EMBL" id="KI913114">
    <property type="protein sequence ID" value="ETV88574.1"/>
    <property type="molecule type" value="Genomic_DNA"/>
</dbReference>
<dbReference type="GO" id="GO:0055085">
    <property type="term" value="P:transmembrane transport"/>
    <property type="evidence" value="ECO:0007669"/>
    <property type="project" value="InterPro"/>
</dbReference>
<feature type="repeat" description="Solcar" evidence="6">
    <location>
        <begin position="150"/>
        <end position="236"/>
    </location>
</feature>
<feature type="repeat" description="Solcar" evidence="6">
    <location>
        <begin position="44"/>
        <end position="131"/>
    </location>
</feature>
<dbReference type="RefSeq" id="XP_009820974.1">
    <property type="nucleotide sequence ID" value="XM_009822672.1"/>
</dbReference>
<evidence type="ECO:0000256" key="8">
    <source>
        <dbReference type="SAM" id="MobiDB-lite"/>
    </source>
</evidence>
<evidence type="ECO:0008006" key="10">
    <source>
        <dbReference type="Google" id="ProtNLM"/>
    </source>
</evidence>
<dbReference type="InterPro" id="IPR023395">
    <property type="entry name" value="MCP_dom_sf"/>
</dbReference>
<accession>W4HBF1</accession>
<protein>
    <recommendedName>
        <fullName evidence="10">Mitochondrial carrier protein</fullName>
    </recommendedName>
</protein>
<comment type="similarity">
    <text evidence="7">Belongs to the mitochondrial carrier (TC 2.A.29) family.</text>
</comment>
<evidence type="ECO:0000256" key="2">
    <source>
        <dbReference type="ARBA" id="ARBA00022448"/>
    </source>
</evidence>
<dbReference type="InterPro" id="IPR018108">
    <property type="entry name" value="MCP_transmembrane"/>
</dbReference>
<dbReference type="Pfam" id="PF00153">
    <property type="entry name" value="Mito_carr"/>
    <property type="match status" value="3"/>
</dbReference>
<sequence>MFMLDLPPSPSSHHADATPTAADTATTSPSSVATAAAIPEETTSTELRSFIAGGLAGVIAKSMLSPVDRIKLLFQVSDHLRFSLRNALHMGVDIAKRDGVQALFRGNTINLVKVFMSAGIQHSSFDYIRRRFHDANSSNHHGNTPYVKKLSNAQLIASGSLAGMLSTMCTYPIDVVRTRYMVQQGKIKYTNVFDAVKCMYKAEGLRSFSRGLFVNLVGIVPYTGIGFSLNERFKQSMLEFQHEFFAPANPDSYQLSPFSKFMCSYLAGSIAQTVTYPLDTVRRRIQTDGYVTGATDARKYINMRTTCKIILDQEGLRGFYKGATVTWMRGPFLTGISLTTYDLFKELLDVEKI</sequence>
<dbReference type="PRINTS" id="PR00926">
    <property type="entry name" value="MITOCARRIER"/>
</dbReference>